<keyword evidence="6" id="KW-1185">Reference proteome</keyword>
<protein>
    <submittedName>
        <fullName evidence="5">Helix-turn-helix domain protein</fullName>
    </submittedName>
</protein>
<evidence type="ECO:0000256" key="3">
    <source>
        <dbReference type="ARBA" id="ARBA00023163"/>
    </source>
</evidence>
<keyword evidence="1" id="KW-0805">Transcription regulation</keyword>
<dbReference type="SUPFAM" id="SSF47413">
    <property type="entry name" value="lambda repressor-like DNA-binding domains"/>
    <property type="match status" value="1"/>
</dbReference>
<dbReference type="PROSITE" id="PS50943">
    <property type="entry name" value="HTH_CROC1"/>
    <property type="match status" value="1"/>
</dbReference>
<feature type="domain" description="HTH cro/C1-type" evidence="4">
    <location>
        <begin position="15"/>
        <end position="69"/>
    </location>
</feature>
<accession>E3G721</accession>
<dbReference type="GO" id="GO:0005829">
    <property type="term" value="C:cytosol"/>
    <property type="evidence" value="ECO:0007669"/>
    <property type="project" value="TreeGrafter"/>
</dbReference>
<dbReference type="PANTHER" id="PTHR46797:SF23">
    <property type="entry name" value="HTH-TYPE TRANSCRIPTIONAL REGULATOR SUTR"/>
    <property type="match status" value="1"/>
</dbReference>
<dbReference type="GO" id="GO:0003677">
    <property type="term" value="F:DNA binding"/>
    <property type="evidence" value="ECO:0007669"/>
    <property type="project" value="UniProtKB-KW"/>
</dbReference>
<dbReference type="SMART" id="SM00530">
    <property type="entry name" value="HTH_XRE"/>
    <property type="match status" value="1"/>
</dbReference>
<keyword evidence="3" id="KW-0804">Transcription</keyword>
<dbReference type="EMBL" id="CP002272">
    <property type="protein sequence ID" value="ADO47345.1"/>
    <property type="molecule type" value="Genomic_DNA"/>
</dbReference>
<keyword evidence="2" id="KW-0238">DNA-binding</keyword>
<dbReference type="KEGG" id="esc:Entcl_1074"/>
<name>E3G721_ENTLS</name>
<organism evidence="5 6">
    <name type="scientific">Enterobacter lignolyticus (strain SCF1)</name>
    <dbReference type="NCBI Taxonomy" id="701347"/>
    <lineage>
        <taxon>Bacteria</taxon>
        <taxon>Pseudomonadati</taxon>
        <taxon>Pseudomonadota</taxon>
        <taxon>Gammaproteobacteria</taxon>
        <taxon>Enterobacterales</taxon>
        <taxon>Enterobacteriaceae</taxon>
        <taxon>Pluralibacter</taxon>
    </lineage>
</organism>
<dbReference type="STRING" id="701347.Entcl_1074"/>
<evidence type="ECO:0000313" key="5">
    <source>
        <dbReference type="EMBL" id="ADO47345.1"/>
    </source>
</evidence>
<dbReference type="HOGENOM" id="CLU_066192_29_4_6"/>
<dbReference type="eggNOG" id="COG1396">
    <property type="taxonomic scope" value="Bacteria"/>
</dbReference>
<dbReference type="InterPro" id="IPR010982">
    <property type="entry name" value="Lambda_DNA-bd_dom_sf"/>
</dbReference>
<dbReference type="Proteomes" id="UP000006872">
    <property type="component" value="Chromosome"/>
</dbReference>
<dbReference type="InterPro" id="IPR001387">
    <property type="entry name" value="Cro/C1-type_HTH"/>
</dbReference>
<evidence type="ECO:0000256" key="2">
    <source>
        <dbReference type="ARBA" id="ARBA00023125"/>
    </source>
</evidence>
<dbReference type="GO" id="GO:0003700">
    <property type="term" value="F:DNA-binding transcription factor activity"/>
    <property type="evidence" value="ECO:0007669"/>
    <property type="project" value="TreeGrafter"/>
</dbReference>
<gene>
    <name evidence="5" type="ordered locus">Entcl_1074</name>
</gene>
<dbReference type="AlphaFoldDB" id="E3G721"/>
<dbReference type="InterPro" id="IPR050807">
    <property type="entry name" value="TransReg_Diox_bact_type"/>
</dbReference>
<reference evidence="6" key="1">
    <citation type="submission" date="2010-10" db="EMBL/GenBank/DDBJ databases">
        <title>Complete sequence of Enterobacter cloacae SCF1.</title>
        <authorList>
            <consortium name="US DOE Joint Genome Institute"/>
            <person name="Lucas S."/>
            <person name="Copeland A."/>
            <person name="Lapidus A."/>
            <person name="Cheng J.-F."/>
            <person name="Bruce D."/>
            <person name="Goodwin L."/>
            <person name="Pitluck S."/>
            <person name="Davenport K."/>
            <person name="Detter J.C."/>
            <person name="Han C."/>
            <person name="Tapia R."/>
            <person name="Land M."/>
            <person name="Hauser L."/>
            <person name="Chang Y.-J."/>
            <person name="Jeffries C."/>
            <person name="Kyrpides N."/>
            <person name="Ivanova N."/>
            <person name="Mikhailova N."/>
            <person name="DeAngelis K."/>
            <person name="Arkin A.P."/>
            <person name="Chivian D."/>
            <person name="Edwards B."/>
            <person name="Woo H."/>
            <person name="Hazen T.C."/>
            <person name="Woyke T."/>
        </authorList>
    </citation>
    <scope>NUCLEOTIDE SEQUENCE [LARGE SCALE GENOMIC DNA]</scope>
    <source>
        <strain evidence="6">SCF1</strain>
    </source>
</reference>
<evidence type="ECO:0000259" key="4">
    <source>
        <dbReference type="PROSITE" id="PS50943"/>
    </source>
</evidence>
<proteinExistence type="predicted"/>
<dbReference type="PANTHER" id="PTHR46797">
    <property type="entry name" value="HTH-TYPE TRANSCRIPTIONAL REGULATOR"/>
    <property type="match status" value="1"/>
</dbReference>
<reference evidence="5 6" key="2">
    <citation type="journal article" date="2011" name="Stand. Genomic Sci.">
        <title>Complete genome sequence of 'Enterobacter lignolyticus' SCF1.</title>
        <authorList>
            <person name="Deangelis K.M."/>
            <person name="D'Haeseleer P."/>
            <person name="Chivian D."/>
            <person name="Fortney J.L."/>
            <person name="Khudyakov J."/>
            <person name="Simmons B."/>
            <person name="Woo H."/>
            <person name="Arkin A.P."/>
            <person name="Davenport K.W."/>
            <person name="Goodwin L."/>
            <person name="Chen A."/>
            <person name="Ivanova N."/>
            <person name="Kyrpides N.C."/>
            <person name="Mavromatis K."/>
            <person name="Woyke T."/>
            <person name="Hazen T.C."/>
        </authorList>
    </citation>
    <scope>NUCLEOTIDE SEQUENCE [LARGE SCALE GENOMIC DNA]</scope>
    <source>
        <strain evidence="5 6">SCF1</strain>
    </source>
</reference>
<sequence length="83" mass="9128">MKNTGSIKKILGERIRTLRLDMGLSQEAFADKCGIDRTYMSGIERGVRNPTLIVICAISDGLEMDLSHLFMFADGAHADNEAP</sequence>
<dbReference type="Pfam" id="PF01381">
    <property type="entry name" value="HTH_3"/>
    <property type="match status" value="1"/>
</dbReference>
<dbReference type="CDD" id="cd00093">
    <property type="entry name" value="HTH_XRE"/>
    <property type="match status" value="1"/>
</dbReference>
<evidence type="ECO:0000313" key="6">
    <source>
        <dbReference type="Proteomes" id="UP000006872"/>
    </source>
</evidence>
<evidence type="ECO:0000256" key="1">
    <source>
        <dbReference type="ARBA" id="ARBA00023015"/>
    </source>
</evidence>
<dbReference type="Gene3D" id="1.10.260.40">
    <property type="entry name" value="lambda repressor-like DNA-binding domains"/>
    <property type="match status" value="1"/>
</dbReference>